<dbReference type="GO" id="GO:0018455">
    <property type="term" value="F:alcohol dehydrogenase [NAD(P)+] activity"/>
    <property type="evidence" value="ECO:0007669"/>
    <property type="project" value="UniProtKB-ARBA"/>
</dbReference>
<keyword evidence="6" id="KW-0560">Oxidoreductase</keyword>
<dbReference type="InterPro" id="IPR013154">
    <property type="entry name" value="ADH-like_N"/>
</dbReference>
<evidence type="ECO:0000256" key="5">
    <source>
        <dbReference type="ARBA" id="ARBA00022833"/>
    </source>
</evidence>
<dbReference type="InterPro" id="IPR011234">
    <property type="entry name" value="Fumarylacetoacetase-like_C"/>
</dbReference>
<dbReference type="Proteomes" id="UP000622797">
    <property type="component" value="Unassembled WGS sequence"/>
</dbReference>
<dbReference type="InterPro" id="IPR013149">
    <property type="entry name" value="ADH-like_C"/>
</dbReference>
<dbReference type="InterPro" id="IPR020843">
    <property type="entry name" value="ER"/>
</dbReference>
<dbReference type="SUPFAM" id="SSF56529">
    <property type="entry name" value="FAH"/>
    <property type="match status" value="1"/>
</dbReference>
<evidence type="ECO:0000256" key="1">
    <source>
        <dbReference type="ARBA" id="ARBA00001947"/>
    </source>
</evidence>
<gene>
    <name evidence="9" type="ORF">FSARC_6358</name>
</gene>
<evidence type="ECO:0000256" key="7">
    <source>
        <dbReference type="ARBA" id="ARBA00023027"/>
    </source>
</evidence>
<accession>A0A8H4TXN3</accession>
<dbReference type="FunFam" id="3.40.50.720:FF:000039">
    <property type="entry name" value="Alcohol dehydrogenase AdhP"/>
    <property type="match status" value="1"/>
</dbReference>
<dbReference type="Pfam" id="PF08240">
    <property type="entry name" value="ADH_N"/>
    <property type="match status" value="1"/>
</dbReference>
<comment type="caution">
    <text evidence="9">The sequence shown here is derived from an EMBL/GenBank/DDBJ whole genome shotgun (WGS) entry which is preliminary data.</text>
</comment>
<dbReference type="OrthoDB" id="411064at2759"/>
<evidence type="ECO:0000313" key="9">
    <source>
        <dbReference type="EMBL" id="KAF4965888.1"/>
    </source>
</evidence>
<dbReference type="CDD" id="cd08297">
    <property type="entry name" value="CAD3"/>
    <property type="match status" value="1"/>
</dbReference>
<comment type="similarity">
    <text evidence="2">Belongs to the zinc-containing alcohol dehydrogenase family.</text>
</comment>
<protein>
    <recommendedName>
        <fullName evidence="8">Enoyl reductase (ER) domain-containing protein</fullName>
    </recommendedName>
</protein>
<keyword evidence="10" id="KW-1185">Reference proteome</keyword>
<keyword evidence="5" id="KW-0862">Zinc</keyword>
<evidence type="ECO:0000259" key="8">
    <source>
        <dbReference type="SMART" id="SM00829"/>
    </source>
</evidence>
<evidence type="ECO:0000256" key="2">
    <source>
        <dbReference type="ARBA" id="ARBA00008072"/>
    </source>
</evidence>
<proteinExistence type="inferred from homology"/>
<feature type="domain" description="Enoyl reductase (ER)" evidence="8">
    <location>
        <begin position="320"/>
        <end position="652"/>
    </location>
</feature>
<evidence type="ECO:0000313" key="10">
    <source>
        <dbReference type="Proteomes" id="UP000622797"/>
    </source>
</evidence>
<sequence>MATAALQRIVRFVPRGSPSKILIGQPADKDIDVGAALRKGQEVAVNVWSGSSVLSPGSSTGATETIDRVLSPLAQSEIGTVRCVGLNYRKHAAECGVEPPAIPVIFMKPSTSIVDPWPARGIVPKLSQVDESGDYEAELAVVIGKTAKNVTEAEALDYVLGYTAANDVSSRTQQLNQSQWSFSKSFDGACPLGPTLALKSLIPDPSKLYMRGIKNGEVYQASGTDDLIFSVPKIISWLSQGTTLPPGTVIITGTPSGVGMGRTPKDALRHGDEYAVEILPHIGTLTNIFENDKSEFVAKLVSTNKLQTMSNQASIPEKMRALRLVEYNKNYKLCDDVPTPTPKPDEILVRVATAGFCHTDLMVYHGITQGPLPFTGSHEPAGTIVGLGSDVPNTWHLGDRVGVTNFMNPCNDYPRFCDNKTMCGIVRREGAFAEYMTAQHSAVVHLPDSLSFEQAAPLMCAGATVWHAINQTGLQKGQIIGIIGVGGLGVLGIQFAKARGYRVVAVDNRDVGLKLASEVPSHLKPDLIVGFDDPESVQKISDFTDGIGLKAAIVCTGSGDANDWAAQRLQPRGVLVAVGMPAEGLKFDTLNLIFKEIVIKGTIHCSMDETREMMEFVAEHGILSHLSLLTMEEAEDLPEKAIAGAYKGRPVVKIGKE</sequence>
<dbReference type="Gene3D" id="3.90.850.10">
    <property type="entry name" value="Fumarylacetoacetase-like, C-terminal domain"/>
    <property type="match status" value="1"/>
</dbReference>
<dbReference type="GO" id="GO:0050163">
    <property type="term" value="F:oxaloacetate tautomerase activity"/>
    <property type="evidence" value="ECO:0007669"/>
    <property type="project" value="UniProtKB-ARBA"/>
</dbReference>
<dbReference type="EMBL" id="JABEXW010000321">
    <property type="protein sequence ID" value="KAF4965888.1"/>
    <property type="molecule type" value="Genomic_DNA"/>
</dbReference>
<dbReference type="AlphaFoldDB" id="A0A8H4TXN3"/>
<dbReference type="SUPFAM" id="SSF50129">
    <property type="entry name" value="GroES-like"/>
    <property type="match status" value="1"/>
</dbReference>
<evidence type="ECO:0000256" key="3">
    <source>
        <dbReference type="ARBA" id="ARBA00010211"/>
    </source>
</evidence>
<dbReference type="SMART" id="SM00829">
    <property type="entry name" value="PKS_ER"/>
    <property type="match status" value="1"/>
</dbReference>
<dbReference type="Pfam" id="PF01557">
    <property type="entry name" value="FAA_hydrolase"/>
    <property type="match status" value="1"/>
</dbReference>
<organism evidence="9 10">
    <name type="scientific">Fusarium sarcochroum</name>
    <dbReference type="NCBI Taxonomy" id="1208366"/>
    <lineage>
        <taxon>Eukaryota</taxon>
        <taxon>Fungi</taxon>
        <taxon>Dikarya</taxon>
        <taxon>Ascomycota</taxon>
        <taxon>Pezizomycotina</taxon>
        <taxon>Sordariomycetes</taxon>
        <taxon>Hypocreomycetidae</taxon>
        <taxon>Hypocreales</taxon>
        <taxon>Nectriaceae</taxon>
        <taxon>Fusarium</taxon>
        <taxon>Fusarium lateritium species complex</taxon>
    </lineage>
</organism>
<dbReference type="InterPro" id="IPR011032">
    <property type="entry name" value="GroES-like_sf"/>
</dbReference>
<comment type="similarity">
    <text evidence="3">Belongs to the FAH family.</text>
</comment>
<name>A0A8H4TXN3_9HYPO</name>
<dbReference type="Gene3D" id="3.40.50.720">
    <property type="entry name" value="NAD(P)-binding Rossmann-like Domain"/>
    <property type="match status" value="1"/>
</dbReference>
<dbReference type="Gene3D" id="3.90.180.10">
    <property type="entry name" value="Medium-chain alcohol dehydrogenases, catalytic domain"/>
    <property type="match status" value="1"/>
</dbReference>
<dbReference type="GO" id="GO:0006107">
    <property type="term" value="P:oxaloacetate metabolic process"/>
    <property type="evidence" value="ECO:0007669"/>
    <property type="project" value="UniProtKB-ARBA"/>
</dbReference>
<dbReference type="FunFam" id="3.90.850.10:FF:000002">
    <property type="entry name" value="2-hydroxyhepta-2,4-diene-1,7-dioate isomerase"/>
    <property type="match status" value="1"/>
</dbReference>
<dbReference type="PANTHER" id="PTHR11820:SF7">
    <property type="entry name" value="ACYLPYRUVASE FAHD1, MITOCHONDRIAL"/>
    <property type="match status" value="1"/>
</dbReference>
<evidence type="ECO:0000256" key="6">
    <source>
        <dbReference type="ARBA" id="ARBA00023002"/>
    </source>
</evidence>
<keyword evidence="7" id="KW-0520">NAD</keyword>
<dbReference type="Pfam" id="PF00107">
    <property type="entry name" value="ADH_zinc_N"/>
    <property type="match status" value="1"/>
</dbReference>
<dbReference type="GO" id="GO:0018773">
    <property type="term" value="F:acetylpyruvate hydrolase activity"/>
    <property type="evidence" value="ECO:0007669"/>
    <property type="project" value="TreeGrafter"/>
</dbReference>
<dbReference type="InterPro" id="IPR036291">
    <property type="entry name" value="NAD(P)-bd_dom_sf"/>
</dbReference>
<evidence type="ECO:0000256" key="4">
    <source>
        <dbReference type="ARBA" id="ARBA00022723"/>
    </source>
</evidence>
<dbReference type="SUPFAM" id="SSF51735">
    <property type="entry name" value="NAD(P)-binding Rossmann-fold domains"/>
    <property type="match status" value="1"/>
</dbReference>
<reference evidence="9" key="1">
    <citation type="journal article" date="2020" name="BMC Genomics">
        <title>Correction to: Identification and distribution of gene clusters required for synthesis of sphingolipid metabolism inhibitors in diverse species of the filamentous fungus Fusarium.</title>
        <authorList>
            <person name="Kim H.S."/>
            <person name="Lohmar J.M."/>
            <person name="Busman M."/>
            <person name="Brown D.W."/>
            <person name="Naumann T.A."/>
            <person name="Divon H.H."/>
            <person name="Lysoe E."/>
            <person name="Uhlig S."/>
            <person name="Proctor R.H."/>
        </authorList>
    </citation>
    <scope>NUCLEOTIDE SEQUENCE</scope>
    <source>
        <strain evidence="9">NRRL 20472</strain>
    </source>
</reference>
<dbReference type="GO" id="GO:0046872">
    <property type="term" value="F:metal ion binding"/>
    <property type="evidence" value="ECO:0007669"/>
    <property type="project" value="UniProtKB-KW"/>
</dbReference>
<dbReference type="PANTHER" id="PTHR11820">
    <property type="entry name" value="ACYLPYRUVASE"/>
    <property type="match status" value="1"/>
</dbReference>
<dbReference type="InterPro" id="IPR036663">
    <property type="entry name" value="Fumarylacetoacetase_C_sf"/>
</dbReference>
<keyword evidence="4" id="KW-0479">Metal-binding</keyword>
<comment type="cofactor">
    <cofactor evidence="1">
        <name>Zn(2+)</name>
        <dbReference type="ChEBI" id="CHEBI:29105"/>
    </cofactor>
</comment>
<reference evidence="9" key="2">
    <citation type="submission" date="2020-05" db="EMBL/GenBank/DDBJ databases">
        <authorList>
            <person name="Kim H.-S."/>
            <person name="Proctor R.H."/>
            <person name="Brown D.W."/>
        </authorList>
    </citation>
    <scope>NUCLEOTIDE SEQUENCE</scope>
    <source>
        <strain evidence="9">NRRL 20472</strain>
    </source>
</reference>